<dbReference type="SUPFAM" id="SSF52091">
    <property type="entry name" value="SpoIIaa-like"/>
    <property type="match status" value="1"/>
</dbReference>
<dbReference type="AlphaFoldDB" id="A0A0B3S1H5"/>
<proteinExistence type="predicted"/>
<protein>
    <recommendedName>
        <fullName evidence="1">MlaB-like STAS domain-containing protein</fullName>
    </recommendedName>
</protein>
<name>A0A0B3S1H5_9RHOB</name>
<dbReference type="Pfam" id="PF13466">
    <property type="entry name" value="STAS_2"/>
    <property type="match status" value="1"/>
</dbReference>
<sequence length="94" mass="10638">MSDISFHALGPARARSGEDPLVAFLLNARRMPVTISAREVNRLDSHRLQLLLVARKQWETDGIPFDITDMAPSFREGLERLGLSPDHFDKEPLQ</sequence>
<reference evidence="2 3" key="1">
    <citation type="submission" date="2014-10" db="EMBL/GenBank/DDBJ databases">
        <title>Genome sequence of Ponticoccus sp. strain UMTAT08 isolated from clonal culture of toxic dinoflagellate Alexandrium tamiyavanichii.</title>
        <authorList>
            <person name="Gan H.Y."/>
            <person name="Muhd D.-D."/>
            <person name="Mohd Noor M.E."/>
            <person name="Yeong Y.S."/>
            <person name="Usup G."/>
        </authorList>
    </citation>
    <scope>NUCLEOTIDE SEQUENCE [LARGE SCALE GENOMIC DNA]</scope>
    <source>
        <strain evidence="2 3">UMTAT08</strain>
    </source>
</reference>
<dbReference type="InterPro" id="IPR058548">
    <property type="entry name" value="MlaB-like_STAS"/>
</dbReference>
<evidence type="ECO:0000259" key="1">
    <source>
        <dbReference type="Pfam" id="PF13466"/>
    </source>
</evidence>
<dbReference type="InterPro" id="IPR036513">
    <property type="entry name" value="STAS_dom_sf"/>
</dbReference>
<dbReference type="STRING" id="561184.SAMN05216376_12155"/>
<gene>
    <name evidence="2" type="ORF">OA50_04954</name>
</gene>
<accession>A0A225QEF7</accession>
<evidence type="ECO:0000313" key="3">
    <source>
        <dbReference type="Proteomes" id="UP000030960"/>
    </source>
</evidence>
<accession>A0A225PK19</accession>
<dbReference type="EMBL" id="JSUQ01000026">
    <property type="protein sequence ID" value="KHQ50446.1"/>
    <property type="molecule type" value="Genomic_DNA"/>
</dbReference>
<dbReference type="GeneID" id="66503804"/>
<keyword evidence="3" id="KW-1185">Reference proteome</keyword>
<feature type="domain" description="MlaB-like STAS" evidence="1">
    <location>
        <begin position="25"/>
        <end position="83"/>
    </location>
</feature>
<accession>A0A0B3S1H5</accession>
<dbReference type="RefSeq" id="WP_043146084.1">
    <property type="nucleotide sequence ID" value="NZ_AP022337.1"/>
</dbReference>
<organism evidence="2 3">
    <name type="scientific">Mameliella alba</name>
    <dbReference type="NCBI Taxonomy" id="561184"/>
    <lineage>
        <taxon>Bacteria</taxon>
        <taxon>Pseudomonadati</taxon>
        <taxon>Pseudomonadota</taxon>
        <taxon>Alphaproteobacteria</taxon>
        <taxon>Rhodobacterales</taxon>
        <taxon>Roseobacteraceae</taxon>
        <taxon>Mameliella</taxon>
    </lineage>
</organism>
<comment type="caution">
    <text evidence="2">The sequence shown here is derived from an EMBL/GenBank/DDBJ whole genome shotgun (WGS) entry which is preliminary data.</text>
</comment>
<evidence type="ECO:0000313" key="2">
    <source>
        <dbReference type="EMBL" id="KHQ50446.1"/>
    </source>
</evidence>
<dbReference type="Proteomes" id="UP000030960">
    <property type="component" value="Unassembled WGS sequence"/>
</dbReference>
<dbReference type="OrthoDB" id="7860738at2"/>